<proteinExistence type="predicted"/>
<comment type="caution">
    <text evidence="1">The sequence shown here is derived from an EMBL/GenBank/DDBJ whole genome shotgun (WGS) entry which is preliminary data.</text>
</comment>
<evidence type="ECO:0000313" key="1">
    <source>
        <dbReference type="EMBL" id="KKM90201.1"/>
    </source>
</evidence>
<dbReference type="EMBL" id="LAZR01006704">
    <property type="protein sequence ID" value="KKM90201.1"/>
    <property type="molecule type" value="Genomic_DNA"/>
</dbReference>
<protein>
    <submittedName>
        <fullName evidence="1">Uncharacterized protein</fullName>
    </submittedName>
</protein>
<reference evidence="1" key="1">
    <citation type="journal article" date="2015" name="Nature">
        <title>Complex archaea that bridge the gap between prokaryotes and eukaryotes.</title>
        <authorList>
            <person name="Spang A."/>
            <person name="Saw J.H."/>
            <person name="Jorgensen S.L."/>
            <person name="Zaremba-Niedzwiedzka K."/>
            <person name="Martijn J."/>
            <person name="Lind A.E."/>
            <person name="van Eijk R."/>
            <person name="Schleper C."/>
            <person name="Guy L."/>
            <person name="Ettema T.J."/>
        </authorList>
    </citation>
    <scope>NUCLEOTIDE SEQUENCE</scope>
</reference>
<gene>
    <name evidence="1" type="ORF">LCGC14_1240990</name>
</gene>
<name>A0A0F9LT10_9ZZZZ</name>
<sequence length="232" mass="24235">MREITFQKVLETQSATGAAKVGEYATTPDGRIWRYVKANEALVLSNALTRIANSDQDTVASTTDGAGDETIITQVSAGFTVGDFNDAYGLVDSGTGKGQFFKIKTNDATRLFLFSDYALSTTLVVGDSDIVIVRPYLAEKTATSTLNQIPLGIAQVAFTSGDFGYALISGPGSVLAGAALVANELCTPGDNTEGTLITVASGETVDDVSSFGRTLVANDTADVAGMIMADMW</sequence>
<organism evidence="1">
    <name type="scientific">marine sediment metagenome</name>
    <dbReference type="NCBI Taxonomy" id="412755"/>
    <lineage>
        <taxon>unclassified sequences</taxon>
        <taxon>metagenomes</taxon>
        <taxon>ecological metagenomes</taxon>
    </lineage>
</organism>
<dbReference type="AlphaFoldDB" id="A0A0F9LT10"/>
<accession>A0A0F9LT10</accession>